<organism evidence="2 3">
    <name type="scientific">Miscanthus lutarioriparius</name>
    <dbReference type="NCBI Taxonomy" id="422564"/>
    <lineage>
        <taxon>Eukaryota</taxon>
        <taxon>Viridiplantae</taxon>
        <taxon>Streptophyta</taxon>
        <taxon>Embryophyta</taxon>
        <taxon>Tracheophyta</taxon>
        <taxon>Spermatophyta</taxon>
        <taxon>Magnoliopsida</taxon>
        <taxon>Liliopsida</taxon>
        <taxon>Poales</taxon>
        <taxon>Poaceae</taxon>
        <taxon>PACMAD clade</taxon>
        <taxon>Panicoideae</taxon>
        <taxon>Andropogonodae</taxon>
        <taxon>Andropogoneae</taxon>
        <taxon>Saccharinae</taxon>
        <taxon>Miscanthus</taxon>
    </lineage>
</organism>
<evidence type="ECO:0000313" key="3">
    <source>
        <dbReference type="Proteomes" id="UP000604825"/>
    </source>
</evidence>
<dbReference type="EMBL" id="CAJGYO010000002">
    <property type="protein sequence ID" value="CAD6215175.1"/>
    <property type="molecule type" value="Genomic_DNA"/>
</dbReference>
<dbReference type="EMBL" id="CAJGYO010000819">
    <property type="protein sequence ID" value="CAD6343676.1"/>
    <property type="molecule type" value="Genomic_DNA"/>
</dbReference>
<sequence length="102" mass="10870">MLGPETTTTIDVQRLHEQGGEFIQMPCGQVVPVVAEATLEDMLGLGPGPETMYCGEWSGGMATARIPFPWSSYAPTSSSYTACSGLLQGSDPLLQLPPYLMC</sequence>
<proteinExistence type="predicted"/>
<evidence type="ECO:0000313" key="1">
    <source>
        <dbReference type="EMBL" id="CAD6215175.1"/>
    </source>
</evidence>
<reference evidence="2" key="1">
    <citation type="submission" date="2020-10" db="EMBL/GenBank/DDBJ databases">
        <authorList>
            <person name="Han B."/>
            <person name="Lu T."/>
            <person name="Zhao Q."/>
            <person name="Huang X."/>
            <person name="Zhao Y."/>
        </authorList>
    </citation>
    <scope>NUCLEOTIDE SEQUENCE</scope>
</reference>
<comment type="caution">
    <text evidence="2">The sequence shown here is derived from an EMBL/GenBank/DDBJ whole genome shotgun (WGS) entry which is preliminary data.</text>
</comment>
<name>A0A811SND8_9POAL</name>
<protein>
    <submittedName>
        <fullName evidence="2">Uncharacterized protein</fullName>
    </submittedName>
</protein>
<evidence type="ECO:0000313" key="2">
    <source>
        <dbReference type="EMBL" id="CAD6343676.1"/>
    </source>
</evidence>
<gene>
    <name evidence="1" type="ORF">NCGR_LOCUS10443</name>
    <name evidence="2" type="ORF">NCGR_LOCUS67774</name>
</gene>
<keyword evidence="3" id="KW-1185">Reference proteome</keyword>
<accession>A0A811SND8</accession>
<dbReference type="Proteomes" id="UP000604825">
    <property type="component" value="Unassembled WGS sequence"/>
</dbReference>
<dbReference type="AlphaFoldDB" id="A0A811SND8"/>